<feature type="domain" description="Guanylate cyclase" evidence="20">
    <location>
        <begin position="1085"/>
        <end position="1215"/>
    </location>
</feature>
<comment type="similarity">
    <text evidence="14">Belongs to the adenylyl cyclase class-4/guanylyl cyclase family.</text>
</comment>
<dbReference type="InterPro" id="IPR011009">
    <property type="entry name" value="Kinase-like_dom_sf"/>
</dbReference>
<dbReference type="InterPro" id="IPR001245">
    <property type="entry name" value="Ser-Thr/Tyr_kinase_cat_dom"/>
</dbReference>
<dbReference type="GO" id="GO:0046873">
    <property type="term" value="F:metal ion transmembrane transporter activity"/>
    <property type="evidence" value="ECO:0007669"/>
    <property type="project" value="InterPro"/>
</dbReference>
<sequence>MEWHIRNCDWSTFDGECLNHLRFADDIVLITDHKTMLLKCFDGWMKKETKQALPSARRRPRSCEARSLVRTQYFFKVYPSMMSPMNNGLTPFWEDVDGKFGDGADDVVKSLAKKMLIVDLSSDVKDQAFLAEFRANVVNRVRLPPTNCETPKCLNTTGLTMGRYARHLFDLFFLYGLALQTAGNNYKNTENIVEATVTSFSAYTCEIGLTGEVVINSDNTRSPIFYLYGLDERYDQVALAVTTITREKTIMKKLYTDAAVTVFANRAGERPLSVPICGFSGLDCPLSFFRRYIIFLIIGIAVTSLLLITVSLFAIFIFMNRHSEKGPVECMASDGWFSENTKKALIYGTVATTVVSLLSLSGACIIPLLRGKAKHRWMHFFVAMAVATLSSDAILHIIPQLLGAHDHDLAHGHHDHDHHGSIADAGNITQAWNSTVTANHADHDHEHDHDHDHDHTHSHDHNHDEHTLDKRHAHTHDDHHESTNQSLPSWLALNDERRILLRLSAILLLIYLLYFIEFVAYYRKRQSCSQQNSEPSLKRVAKITQCSGTLTNHAWEEEHSCAVTSSEALVTVTSASDTGSEEQSRAAVFWGLKSRALVILLGDGVHNFVDGIAIGASFSHSTQLGIVTSIAVICHELPHELGDLAVLLDSGLSMQKALLLNLLSALTAFIGLYVSILIGESKEVQMWLLAITAGMFLYVAWIDMLAHLKHDGVHKDHWSRRKKRNTLKAEWEIPSSLLTTPSKAKQEVSHRSFSSSFSSTSLEVIGSNCFEVRSYCGEKVLATAYSRVELNSIDRDTCAKMRKLDHENINKFIGLSIDGPTIMKVWRMCERGSLQSVISSKVMCCDQFFDFCLIKDVAEGLNYIHHSFITYIGSLTSASCLVSQGWQVKLSDYGLQSLESVGQQSGLLWTAPELLRMPSNKPNQEGDIYSFAIICSEIIMREPAWNLGARNERLDELLHRIKRGGAVPVRPELFRDERDIDATLRSMITDCWSEKPHERPSSSAVCKILREKMAASKKTNLMDHLFAILEKHTGELEREVENQSKELNEQKKRADLLLGKMLPRQVAERLKRGQPIEPEGFDNVSVFFSDVVKFTQLAAKCRPIQVVALLNELYSTFDHIIEQHDAYKVESIGDGYLCVSGLPSRNGFNHIREIVEMSLSFMDYVSRFRIPLLPKERVELRIGVNSGPCVAGVVGLSMPRYCLFGDTVNTASRMESNGKASHIHLSSTAYNLLTKNFPGLYETVSRGEIIIKGKGVMETYWLMGHIRHQSRHSTRSSTGPPTTISNAPSVF</sequence>
<dbReference type="GO" id="GO:0004672">
    <property type="term" value="F:protein kinase activity"/>
    <property type="evidence" value="ECO:0007669"/>
    <property type="project" value="InterPro"/>
</dbReference>
<evidence type="ECO:0000256" key="14">
    <source>
        <dbReference type="RuleBase" id="RU000405"/>
    </source>
</evidence>
<feature type="compositionally biased region" description="Polar residues" evidence="17">
    <location>
        <begin position="1279"/>
        <end position="1291"/>
    </location>
</feature>
<keyword evidence="22" id="KW-1185">Reference proteome</keyword>
<dbReference type="InterPro" id="IPR018297">
    <property type="entry name" value="A/G_cyclase_CS"/>
</dbReference>
<dbReference type="EMBL" id="JARK01001376">
    <property type="protein sequence ID" value="EYC14396.1"/>
    <property type="molecule type" value="Genomic_DNA"/>
</dbReference>
<dbReference type="PROSITE" id="PS50011">
    <property type="entry name" value="PROTEIN_KINASE_DOM"/>
    <property type="match status" value="1"/>
</dbReference>
<gene>
    <name evidence="21" type="primary">Acey_s0040.g181</name>
    <name evidence="21" type="ORF">Y032_0040g181</name>
</gene>
<dbReference type="PANTHER" id="PTHR11920:SF495">
    <property type="entry name" value="RECEPTOR-TYPE GUANYLATE CYCLASE GCY-7"/>
    <property type="match status" value="1"/>
</dbReference>
<evidence type="ECO:0000256" key="4">
    <source>
        <dbReference type="ARBA" id="ARBA00012202"/>
    </source>
</evidence>
<dbReference type="InterPro" id="IPR029787">
    <property type="entry name" value="Nucleotide_cyclase"/>
</dbReference>
<dbReference type="PROSITE" id="PS50125">
    <property type="entry name" value="GUANYLATE_CYCLASE_2"/>
    <property type="match status" value="1"/>
</dbReference>
<dbReference type="GO" id="GO:0004016">
    <property type="term" value="F:adenylate cyclase activity"/>
    <property type="evidence" value="ECO:0007669"/>
    <property type="project" value="TreeGrafter"/>
</dbReference>
<comment type="subcellular location">
    <subcellularLocation>
        <location evidence="2">Membrane</location>
        <topology evidence="2">Multi-pass membrane protein</topology>
    </subcellularLocation>
    <subcellularLocation>
        <location evidence="3">Membrane</location>
        <topology evidence="3">Single-pass type I membrane protein</topology>
    </subcellularLocation>
</comment>
<dbReference type="Gene3D" id="3.30.70.1230">
    <property type="entry name" value="Nucleotide cyclase"/>
    <property type="match status" value="1"/>
</dbReference>
<dbReference type="SUPFAM" id="SSF56112">
    <property type="entry name" value="Protein kinase-like (PK-like)"/>
    <property type="match status" value="1"/>
</dbReference>
<evidence type="ECO:0000256" key="12">
    <source>
        <dbReference type="ARBA" id="ARBA00023239"/>
    </source>
</evidence>
<reference evidence="22" key="1">
    <citation type="journal article" date="2015" name="Nat. Genet.">
        <title>The genome and transcriptome of the zoonotic hookworm Ancylostoma ceylanicum identify infection-specific gene families.</title>
        <authorList>
            <person name="Schwarz E.M."/>
            <person name="Hu Y."/>
            <person name="Antoshechkin I."/>
            <person name="Miller M.M."/>
            <person name="Sternberg P.W."/>
            <person name="Aroian R.V."/>
        </authorList>
    </citation>
    <scope>NUCLEOTIDE SEQUENCE</scope>
    <source>
        <strain evidence="22">HY135</strain>
    </source>
</reference>
<keyword evidence="16" id="KW-0175">Coiled coil</keyword>
<feature type="transmembrane region" description="Helical" evidence="18">
    <location>
        <begin position="344"/>
        <end position="368"/>
    </location>
</feature>
<dbReference type="Pfam" id="PF00211">
    <property type="entry name" value="Guanylate_cyc"/>
    <property type="match status" value="1"/>
</dbReference>
<keyword evidence="6" id="KW-0732">Signal</keyword>
<evidence type="ECO:0000256" key="8">
    <source>
        <dbReference type="ARBA" id="ARBA00022989"/>
    </source>
</evidence>
<dbReference type="InterPro" id="IPR050401">
    <property type="entry name" value="Cyclic_nucleotide_synthase"/>
</dbReference>
<protein>
    <recommendedName>
        <fullName evidence="4 15">Guanylate cyclase</fullName>
        <ecNumber evidence="4 15">4.6.1.2</ecNumber>
    </recommendedName>
</protein>
<evidence type="ECO:0000259" key="19">
    <source>
        <dbReference type="PROSITE" id="PS50011"/>
    </source>
</evidence>
<dbReference type="GO" id="GO:0006935">
    <property type="term" value="P:chemotaxis"/>
    <property type="evidence" value="ECO:0007669"/>
    <property type="project" value="UniProtKB-ARBA"/>
</dbReference>
<comment type="catalytic activity">
    <reaction evidence="1 15">
        <text>GTP = 3',5'-cyclic GMP + diphosphate</text>
        <dbReference type="Rhea" id="RHEA:13665"/>
        <dbReference type="ChEBI" id="CHEBI:33019"/>
        <dbReference type="ChEBI" id="CHEBI:37565"/>
        <dbReference type="ChEBI" id="CHEBI:57746"/>
        <dbReference type="EC" id="4.6.1.2"/>
    </reaction>
</comment>
<evidence type="ECO:0000256" key="11">
    <source>
        <dbReference type="ARBA" id="ARBA00023180"/>
    </source>
</evidence>
<feature type="transmembrane region" description="Helical" evidence="18">
    <location>
        <begin position="292"/>
        <end position="319"/>
    </location>
</feature>
<evidence type="ECO:0000256" key="1">
    <source>
        <dbReference type="ARBA" id="ARBA00001436"/>
    </source>
</evidence>
<keyword evidence="10" id="KW-0675">Receptor</keyword>
<dbReference type="GO" id="GO:0035556">
    <property type="term" value="P:intracellular signal transduction"/>
    <property type="evidence" value="ECO:0007669"/>
    <property type="project" value="InterPro"/>
</dbReference>
<evidence type="ECO:0000313" key="21">
    <source>
        <dbReference type="EMBL" id="EYC14396.1"/>
    </source>
</evidence>
<dbReference type="InterPro" id="IPR000719">
    <property type="entry name" value="Prot_kinase_dom"/>
</dbReference>
<dbReference type="PANTHER" id="PTHR11920">
    <property type="entry name" value="GUANYLYL CYCLASE"/>
    <property type="match status" value="1"/>
</dbReference>
<dbReference type="SMART" id="SM00044">
    <property type="entry name" value="CYCc"/>
    <property type="match status" value="1"/>
</dbReference>
<dbReference type="GO" id="GO:0007635">
    <property type="term" value="P:chemosensory behavior"/>
    <property type="evidence" value="ECO:0007669"/>
    <property type="project" value="UniProtKB-ARBA"/>
</dbReference>
<keyword evidence="9 18" id="KW-0472">Membrane</keyword>
<feature type="transmembrane region" description="Helical" evidence="18">
    <location>
        <begin position="684"/>
        <end position="706"/>
    </location>
</feature>
<dbReference type="SUPFAM" id="SSF55073">
    <property type="entry name" value="Nucleotide cyclase"/>
    <property type="match status" value="1"/>
</dbReference>
<dbReference type="Pfam" id="PF07714">
    <property type="entry name" value="PK_Tyr_Ser-Thr"/>
    <property type="match status" value="1"/>
</dbReference>
<keyword evidence="12 14" id="KW-0456">Lyase</keyword>
<evidence type="ECO:0000256" key="5">
    <source>
        <dbReference type="ARBA" id="ARBA00022692"/>
    </source>
</evidence>
<dbReference type="InterPro" id="IPR001054">
    <property type="entry name" value="A/G_cyclase"/>
</dbReference>
<dbReference type="GO" id="GO:0005524">
    <property type="term" value="F:ATP binding"/>
    <property type="evidence" value="ECO:0007669"/>
    <property type="project" value="InterPro"/>
</dbReference>
<accession>A0A016UHN5</accession>
<feature type="transmembrane region" description="Helical" evidence="18">
    <location>
        <begin position="658"/>
        <end position="678"/>
    </location>
</feature>
<comment type="caution">
    <text evidence="21">The sequence shown here is derived from an EMBL/GenBank/DDBJ whole genome shotgun (WGS) entry which is preliminary data.</text>
</comment>
<dbReference type="Gene3D" id="1.10.510.10">
    <property type="entry name" value="Transferase(Phosphotransferase) domain 1"/>
    <property type="match status" value="1"/>
</dbReference>
<dbReference type="Proteomes" id="UP000024635">
    <property type="component" value="Unassembled WGS sequence"/>
</dbReference>
<keyword evidence="7" id="KW-0547">Nucleotide-binding</keyword>
<evidence type="ECO:0000256" key="2">
    <source>
        <dbReference type="ARBA" id="ARBA00004141"/>
    </source>
</evidence>
<keyword evidence="8 18" id="KW-1133">Transmembrane helix</keyword>
<dbReference type="OrthoDB" id="4062651at2759"/>
<keyword evidence="13 15" id="KW-0141">cGMP biosynthesis</keyword>
<evidence type="ECO:0000259" key="20">
    <source>
        <dbReference type="PROSITE" id="PS50125"/>
    </source>
</evidence>
<feature type="coiled-coil region" evidence="16">
    <location>
        <begin position="1033"/>
        <end position="1060"/>
    </location>
</feature>
<organism evidence="21 22">
    <name type="scientific">Ancylostoma ceylanicum</name>
    <dbReference type="NCBI Taxonomy" id="53326"/>
    <lineage>
        <taxon>Eukaryota</taxon>
        <taxon>Metazoa</taxon>
        <taxon>Ecdysozoa</taxon>
        <taxon>Nematoda</taxon>
        <taxon>Chromadorea</taxon>
        <taxon>Rhabditida</taxon>
        <taxon>Rhabditina</taxon>
        <taxon>Rhabditomorpha</taxon>
        <taxon>Strongyloidea</taxon>
        <taxon>Ancylostomatidae</taxon>
        <taxon>Ancylostomatinae</taxon>
        <taxon>Ancylostoma</taxon>
    </lineage>
</organism>
<dbReference type="Pfam" id="PF02535">
    <property type="entry name" value="Zip"/>
    <property type="match status" value="2"/>
</dbReference>
<dbReference type="CDD" id="cd07302">
    <property type="entry name" value="CHD"/>
    <property type="match status" value="1"/>
</dbReference>
<evidence type="ECO:0000256" key="13">
    <source>
        <dbReference type="ARBA" id="ARBA00023293"/>
    </source>
</evidence>
<keyword evidence="5 18" id="KW-0812">Transmembrane</keyword>
<evidence type="ECO:0000256" key="17">
    <source>
        <dbReference type="SAM" id="MobiDB-lite"/>
    </source>
</evidence>
<feature type="transmembrane region" description="Helical" evidence="18">
    <location>
        <begin position="499"/>
        <end position="522"/>
    </location>
</feature>
<feature type="transmembrane region" description="Helical" evidence="18">
    <location>
        <begin position="380"/>
        <end position="398"/>
    </location>
</feature>
<evidence type="ECO:0000313" key="22">
    <source>
        <dbReference type="Proteomes" id="UP000024635"/>
    </source>
</evidence>
<dbReference type="STRING" id="53326.A0A016UHN5"/>
<feature type="domain" description="Protein kinase" evidence="19">
    <location>
        <begin position="759"/>
        <end position="1027"/>
    </location>
</feature>
<feature type="compositionally biased region" description="Basic and acidic residues" evidence="17">
    <location>
        <begin position="441"/>
        <end position="482"/>
    </location>
</feature>
<dbReference type="PROSITE" id="PS00452">
    <property type="entry name" value="GUANYLATE_CYCLASE_1"/>
    <property type="match status" value="1"/>
</dbReference>
<evidence type="ECO:0000256" key="9">
    <source>
        <dbReference type="ARBA" id="ARBA00023136"/>
    </source>
</evidence>
<proteinExistence type="inferred from homology"/>
<dbReference type="SUPFAM" id="SSF53822">
    <property type="entry name" value="Periplasmic binding protein-like I"/>
    <property type="match status" value="1"/>
</dbReference>
<evidence type="ECO:0000256" key="15">
    <source>
        <dbReference type="RuleBase" id="RU003431"/>
    </source>
</evidence>
<evidence type="ECO:0000256" key="7">
    <source>
        <dbReference type="ARBA" id="ARBA00022741"/>
    </source>
</evidence>
<evidence type="ECO:0000256" key="16">
    <source>
        <dbReference type="SAM" id="Coils"/>
    </source>
</evidence>
<dbReference type="InterPro" id="IPR003689">
    <property type="entry name" value="ZIP"/>
</dbReference>
<evidence type="ECO:0000256" key="18">
    <source>
        <dbReference type="SAM" id="Phobius"/>
    </source>
</evidence>
<name>A0A016UHN5_9BILA</name>
<dbReference type="EC" id="4.6.1.2" evidence="4 15"/>
<evidence type="ECO:0000256" key="10">
    <source>
        <dbReference type="ARBA" id="ARBA00023170"/>
    </source>
</evidence>
<dbReference type="GO" id="GO:0007168">
    <property type="term" value="P:receptor guanylyl cyclase signaling pathway"/>
    <property type="evidence" value="ECO:0007669"/>
    <property type="project" value="TreeGrafter"/>
</dbReference>
<dbReference type="GO" id="GO:0005886">
    <property type="term" value="C:plasma membrane"/>
    <property type="evidence" value="ECO:0007669"/>
    <property type="project" value="TreeGrafter"/>
</dbReference>
<keyword evidence="11" id="KW-0325">Glycoprotein</keyword>
<dbReference type="InterPro" id="IPR028082">
    <property type="entry name" value="Peripla_BP_I"/>
</dbReference>
<feature type="region of interest" description="Disordered" evidence="17">
    <location>
        <begin position="441"/>
        <end position="485"/>
    </location>
</feature>
<dbReference type="GO" id="GO:0004383">
    <property type="term" value="F:guanylate cyclase activity"/>
    <property type="evidence" value="ECO:0007669"/>
    <property type="project" value="UniProtKB-EC"/>
</dbReference>
<feature type="region of interest" description="Disordered" evidence="17">
    <location>
        <begin position="1271"/>
        <end position="1291"/>
    </location>
</feature>
<dbReference type="GO" id="GO:0001653">
    <property type="term" value="F:peptide receptor activity"/>
    <property type="evidence" value="ECO:0007669"/>
    <property type="project" value="TreeGrafter"/>
</dbReference>
<dbReference type="FunFam" id="3.30.70.1230:FF:000023">
    <property type="entry name" value="Guanylate cyclase"/>
    <property type="match status" value="1"/>
</dbReference>
<evidence type="ECO:0000256" key="3">
    <source>
        <dbReference type="ARBA" id="ARBA00004479"/>
    </source>
</evidence>
<evidence type="ECO:0000256" key="6">
    <source>
        <dbReference type="ARBA" id="ARBA00022729"/>
    </source>
</evidence>